<dbReference type="Proteomes" id="UP000257323">
    <property type="component" value="Unassembled WGS sequence"/>
</dbReference>
<proteinExistence type="predicted"/>
<reference evidence="1 2" key="1">
    <citation type="submission" date="2018-08" db="EMBL/GenBank/DDBJ databases">
        <title>Genome analysis of the thermophilic bacterium of the candidate phylum Aminicenantes from deep subsurface aquifer revealed its physiology and ecological role.</title>
        <authorList>
            <person name="Kadnikov V.V."/>
            <person name="Mardanov A.V."/>
            <person name="Beletsky A.V."/>
            <person name="Karnachuk O.V."/>
            <person name="Ravin N.V."/>
        </authorList>
    </citation>
    <scope>NUCLEOTIDE SEQUENCE [LARGE SCALE GENOMIC DNA]</scope>
    <source>
        <strain evidence="1">BY38</strain>
    </source>
</reference>
<accession>A0A3E2BLC3</accession>
<evidence type="ECO:0000313" key="1">
    <source>
        <dbReference type="EMBL" id="RFT15555.1"/>
    </source>
</evidence>
<organism evidence="1 2">
    <name type="scientific">Candidatus Saccharicenans subterraneus</name>
    <dbReference type="NCBI Taxonomy" id="2508984"/>
    <lineage>
        <taxon>Bacteria</taxon>
        <taxon>Candidatus Aminicenantota</taxon>
        <taxon>Candidatus Aminicenantia</taxon>
        <taxon>Candidatus Aminicenantales</taxon>
        <taxon>Candidatus Saccharicenantaceae</taxon>
        <taxon>Candidatus Saccharicenans</taxon>
    </lineage>
</organism>
<evidence type="ECO:0000313" key="2">
    <source>
        <dbReference type="Proteomes" id="UP000257323"/>
    </source>
</evidence>
<dbReference type="EMBL" id="QUAH01000008">
    <property type="protein sequence ID" value="RFT15555.1"/>
    <property type="molecule type" value="Genomic_DNA"/>
</dbReference>
<protein>
    <submittedName>
        <fullName evidence="1">Uncharacterized protein</fullName>
    </submittedName>
</protein>
<name>A0A3E2BLC3_9BACT</name>
<sequence>MVTVFIERLNTHVSKFQHLKQSIAGEGLYGLHQLARPLTRLANFSGDVSMTIHNIDKI</sequence>
<comment type="caution">
    <text evidence="1">The sequence shown here is derived from an EMBL/GenBank/DDBJ whole genome shotgun (WGS) entry which is preliminary data.</text>
</comment>
<dbReference type="AlphaFoldDB" id="A0A3E2BLC3"/>
<gene>
    <name evidence="1" type="ORF">OP8BY_0203</name>
</gene>